<reference evidence="2 3" key="1">
    <citation type="journal article" date="2011" name="PLoS Pathog.">
        <title>Dynamic evolution of pathogenicity revealed by sequencing and comparative genomics of 19 Pseudomonas syringae isolates.</title>
        <authorList>
            <person name="Baltrus D.A."/>
            <person name="Nishimura M.T."/>
            <person name="Romanchuk A."/>
            <person name="Chang J.H."/>
            <person name="Mukhtar M.S."/>
            <person name="Cherkis K."/>
            <person name="Roach J."/>
            <person name="Grant S.R."/>
            <person name="Jones C.D."/>
            <person name="Dangl J.L."/>
        </authorList>
    </citation>
    <scope>NUCLEOTIDE SEQUENCE [LARGE SCALE GENOMIC DNA]</scope>
    <source>
        <strain evidence="2 3">ES4326</strain>
    </source>
</reference>
<evidence type="ECO:0000256" key="1">
    <source>
        <dbReference type="SAM" id="MobiDB-lite"/>
    </source>
</evidence>
<dbReference type="Proteomes" id="UP000003811">
    <property type="component" value="Chromosome"/>
</dbReference>
<proteinExistence type="predicted"/>
<organism evidence="2 3">
    <name type="scientific">Pseudomonas syringae pv. maculicola str. ES4326</name>
    <dbReference type="NCBI Taxonomy" id="629265"/>
    <lineage>
        <taxon>Bacteria</taxon>
        <taxon>Pseudomonadati</taxon>
        <taxon>Pseudomonadota</taxon>
        <taxon>Gammaproteobacteria</taxon>
        <taxon>Pseudomonadales</taxon>
        <taxon>Pseudomonadaceae</taxon>
        <taxon>Pseudomonas</taxon>
    </lineage>
</organism>
<dbReference type="AlphaFoldDB" id="A0A8T8BZX7"/>
<accession>A0A8T8BZX7</accession>
<protein>
    <submittedName>
        <fullName evidence="2">Uncharacterized protein</fullName>
    </submittedName>
</protein>
<evidence type="ECO:0000313" key="2">
    <source>
        <dbReference type="EMBL" id="QHE96686.1"/>
    </source>
</evidence>
<name>A0A8T8BZX7_PSEYM</name>
<gene>
    <name evidence="2" type="ORF">PMA4326_008680</name>
</gene>
<dbReference type="EMBL" id="CP047260">
    <property type="protein sequence ID" value="QHE96686.1"/>
    <property type="molecule type" value="Genomic_DNA"/>
</dbReference>
<evidence type="ECO:0000313" key="3">
    <source>
        <dbReference type="Proteomes" id="UP000003811"/>
    </source>
</evidence>
<feature type="region of interest" description="Disordered" evidence="1">
    <location>
        <begin position="140"/>
        <end position="173"/>
    </location>
</feature>
<sequence length="173" mass="19271">MNRRFLNPETTDGLKASAYFRPSLKKTPTLTTKSPGVEKIPALLTSRGGKEVTKLSKIKLTDWDSLKEVVDSYPGRITEARNNFTPKLADSLALKQVEAQESLNYVVGNFGEPGITAHARRTIAKELSLARKELKKIPTVKNIRRPDPLPRGEKGGWLNGIQKKSRFGFNPDN</sequence>
<feature type="compositionally biased region" description="Basic and acidic residues" evidence="1">
    <location>
        <begin position="144"/>
        <end position="154"/>
    </location>
</feature>